<reference evidence="2" key="2">
    <citation type="journal article" date="2020" name="Microorganisms">
        <title>Osmotic Adaptation and Compatible Solute Biosynthesis of Phototrophic Bacteria as Revealed from Genome Analyses.</title>
        <authorList>
            <person name="Imhoff J.F."/>
            <person name="Rahn T."/>
            <person name="Kunzel S."/>
            <person name="Keller A."/>
            <person name="Neulinger S.C."/>
        </authorList>
    </citation>
    <scope>NUCLEOTIDE SEQUENCE</scope>
    <source>
        <strain evidence="2">DSM 11080</strain>
    </source>
</reference>
<dbReference type="PANTHER" id="PTHR37691:SF1">
    <property type="entry name" value="BLR3518 PROTEIN"/>
    <property type="match status" value="1"/>
</dbReference>
<gene>
    <name evidence="2" type="ORF">CKO40_18610</name>
</gene>
<dbReference type="RefSeq" id="WP_200347957.1">
    <property type="nucleotide sequence ID" value="NZ_NRSJ01000043.1"/>
</dbReference>
<evidence type="ECO:0000313" key="2">
    <source>
        <dbReference type="EMBL" id="MBK1706504.1"/>
    </source>
</evidence>
<dbReference type="PANTHER" id="PTHR37691">
    <property type="entry name" value="BLR3518 PROTEIN"/>
    <property type="match status" value="1"/>
</dbReference>
<dbReference type="SUPFAM" id="SSF75169">
    <property type="entry name" value="DsrEFH-like"/>
    <property type="match status" value="1"/>
</dbReference>
<dbReference type="EMBL" id="NRSJ01000043">
    <property type="protein sequence ID" value="MBK1706504.1"/>
    <property type="molecule type" value="Genomic_DNA"/>
</dbReference>
<organism evidence="2 3">
    <name type="scientific">Halochromatium glycolicum</name>
    <dbReference type="NCBI Taxonomy" id="85075"/>
    <lineage>
        <taxon>Bacteria</taxon>
        <taxon>Pseudomonadati</taxon>
        <taxon>Pseudomonadota</taxon>
        <taxon>Gammaproteobacteria</taxon>
        <taxon>Chromatiales</taxon>
        <taxon>Chromatiaceae</taxon>
        <taxon>Halochromatium</taxon>
    </lineage>
</organism>
<sequence length="142" mass="15302">MRQPLLAIPLALVLLMVASVTTADDDKLDVVYHVSDESKVNFALNNMQNHIDGIGGPDKINMVLVLHGPAVRRFDALEAVATVRNAVAKLQEQGVTVEACANTLTALNLEPDELIDGLKIAEQGGVTRIAELQSQGYAYIRP</sequence>
<dbReference type="Proteomes" id="UP001296776">
    <property type="component" value="Unassembled WGS sequence"/>
</dbReference>
<feature type="signal peptide" evidence="1">
    <location>
        <begin position="1"/>
        <end position="23"/>
    </location>
</feature>
<comment type="caution">
    <text evidence="2">The sequence shown here is derived from an EMBL/GenBank/DDBJ whole genome shotgun (WGS) entry which is preliminary data.</text>
</comment>
<dbReference type="Gene3D" id="3.40.1260.10">
    <property type="entry name" value="DsrEFH-like"/>
    <property type="match status" value="1"/>
</dbReference>
<keyword evidence="1" id="KW-0732">Signal</keyword>
<evidence type="ECO:0000256" key="1">
    <source>
        <dbReference type="SAM" id="SignalP"/>
    </source>
</evidence>
<evidence type="ECO:0008006" key="4">
    <source>
        <dbReference type="Google" id="ProtNLM"/>
    </source>
</evidence>
<proteinExistence type="predicted"/>
<feature type="chain" id="PRO_5042576379" description="DsrE/DsrF-like family protein" evidence="1">
    <location>
        <begin position="24"/>
        <end position="142"/>
    </location>
</feature>
<evidence type="ECO:0000313" key="3">
    <source>
        <dbReference type="Proteomes" id="UP001296776"/>
    </source>
</evidence>
<dbReference type="AlphaFoldDB" id="A0AAJ0XB48"/>
<accession>A0AAJ0XB48</accession>
<dbReference type="Pfam" id="PF02635">
    <property type="entry name" value="DsrE"/>
    <property type="match status" value="1"/>
</dbReference>
<reference evidence="2" key="1">
    <citation type="submission" date="2017-08" db="EMBL/GenBank/DDBJ databases">
        <authorList>
            <person name="Imhoff J.F."/>
            <person name="Rahn T."/>
            <person name="Kuenzel S."/>
            <person name="Neulinger S.C."/>
        </authorList>
    </citation>
    <scope>NUCLEOTIDE SEQUENCE</scope>
    <source>
        <strain evidence="2">DSM 11080</strain>
    </source>
</reference>
<dbReference type="InterPro" id="IPR027396">
    <property type="entry name" value="DsrEFH-like"/>
</dbReference>
<name>A0AAJ0XB48_9GAMM</name>
<protein>
    <recommendedName>
        <fullName evidence="4">DsrE/DsrF-like family protein</fullName>
    </recommendedName>
</protein>
<dbReference type="InterPro" id="IPR003787">
    <property type="entry name" value="Sulphur_relay_DsrE/F-like"/>
</dbReference>
<keyword evidence="3" id="KW-1185">Reference proteome</keyword>